<name>A0AAD3DL71_9CHLO</name>
<organism evidence="3 4">
    <name type="scientific">Astrephomene gubernaculifera</name>
    <dbReference type="NCBI Taxonomy" id="47775"/>
    <lineage>
        <taxon>Eukaryota</taxon>
        <taxon>Viridiplantae</taxon>
        <taxon>Chlorophyta</taxon>
        <taxon>core chlorophytes</taxon>
        <taxon>Chlorophyceae</taxon>
        <taxon>CS clade</taxon>
        <taxon>Chlamydomonadales</taxon>
        <taxon>Astrephomenaceae</taxon>
        <taxon>Astrephomene</taxon>
    </lineage>
</organism>
<evidence type="ECO:0000313" key="4">
    <source>
        <dbReference type="Proteomes" id="UP001054857"/>
    </source>
</evidence>
<reference evidence="3 4" key="1">
    <citation type="journal article" date="2021" name="Sci. Rep.">
        <title>Genome sequencing of the multicellular alga Astrephomene provides insights into convergent evolution of germ-soma differentiation.</title>
        <authorList>
            <person name="Yamashita S."/>
            <person name="Yamamoto K."/>
            <person name="Matsuzaki R."/>
            <person name="Suzuki S."/>
            <person name="Yamaguchi H."/>
            <person name="Hirooka S."/>
            <person name="Minakuchi Y."/>
            <person name="Miyagishima S."/>
            <person name="Kawachi M."/>
            <person name="Toyoda A."/>
            <person name="Nozaki H."/>
        </authorList>
    </citation>
    <scope>NUCLEOTIDE SEQUENCE [LARGE SCALE GENOMIC DNA]</scope>
    <source>
        <strain evidence="3 4">NIES-4017</strain>
    </source>
</reference>
<evidence type="ECO:0000256" key="1">
    <source>
        <dbReference type="PROSITE-ProRule" id="PRU00235"/>
    </source>
</evidence>
<gene>
    <name evidence="3" type="ORF">Agub_g3590</name>
</gene>
<accession>A0AAD3DL71</accession>
<dbReference type="AlphaFoldDB" id="A0AAD3DL71"/>
<protein>
    <submittedName>
        <fullName evidence="3">Uncharacterized protein</fullName>
    </submittedName>
</protein>
<dbReference type="GO" id="GO:0005085">
    <property type="term" value="F:guanyl-nucleotide exchange factor activity"/>
    <property type="evidence" value="ECO:0007669"/>
    <property type="project" value="TreeGrafter"/>
</dbReference>
<dbReference type="PROSITE" id="PS50012">
    <property type="entry name" value="RCC1_3"/>
    <property type="match status" value="2"/>
</dbReference>
<dbReference type="EMBL" id="BMAR01000003">
    <property type="protein sequence ID" value="GFR42653.1"/>
    <property type="molecule type" value="Genomic_DNA"/>
</dbReference>
<feature type="compositionally biased region" description="Low complexity" evidence="2">
    <location>
        <begin position="227"/>
        <end position="241"/>
    </location>
</feature>
<dbReference type="InterPro" id="IPR000408">
    <property type="entry name" value="Reg_chr_condens"/>
</dbReference>
<sequence length="643" mass="65324">MLSLPTSSFCSSVVSNALVATAALPAATRRLTALSWGRNVEGQCGIDSSLLVFKPTPVFELHESELSHVAAGKLNSAAVTTHGEAWTWGDGKGGKLGHGSADHVHAPHRIESLVGRADVRQLALGDHHTLFVDGSGSLWACGENKEGQCGLGTPLEVIATQHRRAHYESFRAFRDSVAAEPRVSREQRAKQAIHALLGTSPQHAQQHGHANGAHGGSGSGWQGHGHGSAAPGRSSSSSGWQHLAAAGTHHAGGSGAGGQMYGSATRTALNFSGLDFESAFAASGIHPGQQPTPLRIGRDQHPLWDVVAGAAGRATAAAGGLPLGDMRVVLPSGLEGETVVGVAASRFFSAALTAAGEVWTFGACYNGCLGSDSSWSSSAQRVSGALAASLEDGGGAKQVVSGGTFCAALTAAGRVVLWGRVPGSEAEGGGLADAAEAHVGGGGGGGRMLGMTEQGVDIVTGGRLLAGVVPGLPPITHIAAGQQHLLMSDGSRVWVLGRMLDASGAVALTAPWRRPALALTLPAGDAVRQLVAGVHSAGVVSELGEAWVWGRLLDRHHVDSVAKRHPNLAFGGADVGNGGAGSATRRSTRTAAAAAAAASPLLPEDVRWEWAGYGGREARRLEGLGGPVRALALGGWHAMAVVE</sequence>
<dbReference type="InterPro" id="IPR009091">
    <property type="entry name" value="RCC1/BLIP-II"/>
</dbReference>
<feature type="repeat" description="RCC1" evidence="1">
    <location>
        <begin position="31"/>
        <end position="82"/>
    </location>
</feature>
<dbReference type="InterPro" id="IPR051553">
    <property type="entry name" value="Ran_GTPase-activating"/>
</dbReference>
<dbReference type="PANTHER" id="PTHR45982:SF1">
    <property type="entry name" value="REGULATOR OF CHROMOSOME CONDENSATION"/>
    <property type="match status" value="1"/>
</dbReference>
<dbReference type="Pfam" id="PF00415">
    <property type="entry name" value="RCC1"/>
    <property type="match status" value="2"/>
</dbReference>
<evidence type="ECO:0000256" key="2">
    <source>
        <dbReference type="SAM" id="MobiDB-lite"/>
    </source>
</evidence>
<dbReference type="SUPFAM" id="SSF50985">
    <property type="entry name" value="RCC1/BLIP-II"/>
    <property type="match status" value="1"/>
</dbReference>
<comment type="caution">
    <text evidence="3">The sequence shown here is derived from an EMBL/GenBank/DDBJ whole genome shotgun (WGS) entry which is preliminary data.</text>
</comment>
<dbReference type="PANTHER" id="PTHR45982">
    <property type="entry name" value="REGULATOR OF CHROMOSOME CONDENSATION"/>
    <property type="match status" value="1"/>
</dbReference>
<feature type="region of interest" description="Disordered" evidence="2">
    <location>
        <begin position="200"/>
        <end position="241"/>
    </location>
</feature>
<keyword evidence="4" id="KW-1185">Reference proteome</keyword>
<feature type="compositionally biased region" description="Low complexity" evidence="2">
    <location>
        <begin position="202"/>
        <end position="212"/>
    </location>
</feature>
<proteinExistence type="predicted"/>
<evidence type="ECO:0000313" key="3">
    <source>
        <dbReference type="EMBL" id="GFR42653.1"/>
    </source>
</evidence>
<dbReference type="Proteomes" id="UP001054857">
    <property type="component" value="Unassembled WGS sequence"/>
</dbReference>
<feature type="compositionally biased region" description="Gly residues" evidence="2">
    <location>
        <begin position="213"/>
        <end position="226"/>
    </location>
</feature>
<dbReference type="GO" id="GO:0005737">
    <property type="term" value="C:cytoplasm"/>
    <property type="evidence" value="ECO:0007669"/>
    <property type="project" value="TreeGrafter"/>
</dbReference>
<dbReference type="Gene3D" id="2.130.10.30">
    <property type="entry name" value="Regulator of chromosome condensation 1/beta-lactamase-inhibitor protein II"/>
    <property type="match status" value="3"/>
</dbReference>
<feature type="repeat" description="RCC1" evidence="1">
    <location>
        <begin position="83"/>
        <end position="135"/>
    </location>
</feature>